<evidence type="ECO:0000256" key="1">
    <source>
        <dbReference type="ARBA" id="ARBA00004496"/>
    </source>
</evidence>
<dbReference type="PANTHER" id="PTHR35081">
    <property type="entry name" value="COILED-COIL DOMAIN-CONTAINING PROTEIN 105"/>
    <property type="match status" value="1"/>
</dbReference>
<evidence type="ECO:0000313" key="4">
    <source>
        <dbReference type="EMBL" id="KAK2567777.1"/>
    </source>
</evidence>
<proteinExistence type="predicted"/>
<comment type="subcellular location">
    <subcellularLocation>
        <location evidence="1">Cytoplasm</location>
    </subcellularLocation>
</comment>
<dbReference type="InterPro" id="IPR048256">
    <property type="entry name" value="Tektin-like"/>
</dbReference>
<organism evidence="4 5">
    <name type="scientific">Acropora cervicornis</name>
    <name type="common">Staghorn coral</name>
    <dbReference type="NCBI Taxonomy" id="6130"/>
    <lineage>
        <taxon>Eukaryota</taxon>
        <taxon>Metazoa</taxon>
        <taxon>Cnidaria</taxon>
        <taxon>Anthozoa</taxon>
        <taxon>Hexacorallia</taxon>
        <taxon>Scleractinia</taxon>
        <taxon>Astrocoeniina</taxon>
        <taxon>Acroporidae</taxon>
        <taxon>Acropora</taxon>
    </lineage>
</organism>
<evidence type="ECO:0000256" key="2">
    <source>
        <dbReference type="ARBA" id="ARBA00022490"/>
    </source>
</evidence>
<gene>
    <name evidence="4" type="ORF">P5673_007647</name>
</gene>
<keyword evidence="2" id="KW-0963">Cytoplasm</keyword>
<sequence>MEVNLATIGSDGWKNASIRTIRLSQTVVNRSDKACELGQQVDPLPTIRDTSMQLSNGRIHAYCRATRAVLVKLRESLLGTNEEIKSLLRGKEELEKTLEHIRKDIILNTRSTMHRQTRPLREKTFLNINEVDIGSMHGPHNERGQNACINNYYCVVFRSSIIFLSFSSKDSDGADDLLAAERQHLLKLKRILEAQLRSVQKQLQVLDGARKRLAACLQERSRVLDLICHAVSSVHGAGIKEGQTEKPVTPPIEPLGPYTPECARVISTAAEARKRSNNLRKEVAEAIEQTVKLQKAAHQSVNDGLTQKIAETVTMKQHLLVGSGETQMALFRSKRWYDATEMALGYTLGPVSYSDLTTRERLDRPAVQLHQRHPGNQLPEAREIVRAGEGLQESLNATARNIGLLRLTKKKVDEDARDKHRAAVIDGDVTRMRRRLGNHRWVINGIGC</sequence>
<protein>
    <submittedName>
        <fullName evidence="4">Coiled-coil domain-containing protein 105</fullName>
    </submittedName>
</protein>
<dbReference type="AlphaFoldDB" id="A0AAD9QUU1"/>
<comment type="caution">
    <text evidence="4">The sequence shown here is derived from an EMBL/GenBank/DDBJ whole genome shotgun (WGS) entry which is preliminary data.</text>
</comment>
<dbReference type="Pfam" id="PF03148">
    <property type="entry name" value="Tektin"/>
    <property type="match status" value="1"/>
</dbReference>
<evidence type="ECO:0000313" key="5">
    <source>
        <dbReference type="Proteomes" id="UP001249851"/>
    </source>
</evidence>
<feature type="coiled-coil region" evidence="3">
    <location>
        <begin position="77"/>
        <end position="104"/>
    </location>
</feature>
<dbReference type="Proteomes" id="UP001249851">
    <property type="component" value="Unassembled WGS sequence"/>
</dbReference>
<keyword evidence="3" id="KW-0175">Coiled coil</keyword>
<dbReference type="InterPro" id="IPR038949">
    <property type="entry name" value="TEKTL1"/>
</dbReference>
<evidence type="ECO:0000256" key="3">
    <source>
        <dbReference type="SAM" id="Coils"/>
    </source>
</evidence>
<reference evidence="4" key="1">
    <citation type="journal article" date="2023" name="G3 (Bethesda)">
        <title>Whole genome assembly and annotation of the endangered Caribbean coral Acropora cervicornis.</title>
        <authorList>
            <person name="Selwyn J.D."/>
            <person name="Vollmer S.V."/>
        </authorList>
    </citation>
    <scope>NUCLEOTIDE SEQUENCE</scope>
    <source>
        <strain evidence="4">K2</strain>
    </source>
</reference>
<accession>A0AAD9QUU1</accession>
<keyword evidence="5" id="KW-1185">Reference proteome</keyword>
<name>A0AAD9QUU1_ACRCE</name>
<dbReference type="PANTHER" id="PTHR35081:SF1">
    <property type="entry name" value="COILED-COIL DOMAIN-CONTAINING PROTEIN 105"/>
    <property type="match status" value="1"/>
</dbReference>
<feature type="coiled-coil region" evidence="3">
    <location>
        <begin position="182"/>
        <end position="209"/>
    </location>
</feature>
<reference evidence="4" key="2">
    <citation type="journal article" date="2023" name="Science">
        <title>Genomic signatures of disease resistance in endangered staghorn corals.</title>
        <authorList>
            <person name="Vollmer S.V."/>
            <person name="Selwyn J.D."/>
            <person name="Despard B.A."/>
            <person name="Roesel C.L."/>
        </authorList>
    </citation>
    <scope>NUCLEOTIDE SEQUENCE</scope>
    <source>
        <strain evidence="4">K2</strain>
    </source>
</reference>
<dbReference type="EMBL" id="JARQWQ010000013">
    <property type="protein sequence ID" value="KAK2567777.1"/>
    <property type="molecule type" value="Genomic_DNA"/>
</dbReference>
<feature type="coiled-coil region" evidence="3">
    <location>
        <begin position="269"/>
        <end position="296"/>
    </location>
</feature>
<dbReference type="GO" id="GO:0005737">
    <property type="term" value="C:cytoplasm"/>
    <property type="evidence" value="ECO:0007669"/>
    <property type="project" value="UniProtKB-SubCell"/>
</dbReference>
<dbReference type="GO" id="GO:0005929">
    <property type="term" value="C:cilium"/>
    <property type="evidence" value="ECO:0007669"/>
    <property type="project" value="UniProtKB-ARBA"/>
</dbReference>